<dbReference type="OrthoDB" id="330671at2759"/>
<accession>A0A9P4SEV6</accession>
<dbReference type="Gene3D" id="3.40.50.620">
    <property type="entry name" value="HUPs"/>
    <property type="match status" value="1"/>
</dbReference>
<evidence type="ECO:0000313" key="3">
    <source>
        <dbReference type="Proteomes" id="UP000799429"/>
    </source>
</evidence>
<dbReference type="GO" id="GO:0015937">
    <property type="term" value="P:coenzyme A biosynthetic process"/>
    <property type="evidence" value="ECO:0007669"/>
    <property type="project" value="TreeGrafter"/>
</dbReference>
<keyword evidence="2" id="KW-0808">Transferase</keyword>
<organism evidence="2 3">
    <name type="scientific">Patellaria atrata CBS 101060</name>
    <dbReference type="NCBI Taxonomy" id="1346257"/>
    <lineage>
        <taxon>Eukaryota</taxon>
        <taxon>Fungi</taxon>
        <taxon>Dikarya</taxon>
        <taxon>Ascomycota</taxon>
        <taxon>Pezizomycotina</taxon>
        <taxon>Dothideomycetes</taxon>
        <taxon>Dothideomycetes incertae sedis</taxon>
        <taxon>Patellariales</taxon>
        <taxon>Patellariaceae</taxon>
        <taxon>Patellaria</taxon>
    </lineage>
</organism>
<gene>
    <name evidence="2" type="ORF">M501DRAFT_932259</name>
</gene>
<dbReference type="PANTHER" id="PTHR10695">
    <property type="entry name" value="DEPHOSPHO-COA KINASE-RELATED"/>
    <property type="match status" value="1"/>
</dbReference>
<dbReference type="SUPFAM" id="SSF52374">
    <property type="entry name" value="Nucleotidylyl transferase"/>
    <property type="match status" value="1"/>
</dbReference>
<dbReference type="InterPro" id="IPR014729">
    <property type="entry name" value="Rossmann-like_a/b/a_fold"/>
</dbReference>
<sequence>MASSATLLLLSPAPDPGTFLVLKDLYGPALRDVLKKLSSSTTERPGKKILEVALPCYHLYGTENLSRSILYPKTQKLVAGLYKLICVIAAQESINVEDAEGIDARVLLIAHPGTDSPQISQVSQEMEGPVISLSTLALSGRQWHTIYSVDTELGEEVLKIFLDANISFSNVHKLRSGAVPSSGNKPSGIQNLALHPVRTHYSLAVGGTFDHLHIGHKLLLTMFVFALDKAPSSGEEPERSLTVGITGDALLKNKKFAEFLESWERRRESTHDFMSSILDFRPPGDRDVKTEETSDPGPNGHVVKVTFPSKLHIRYVEIWDPFGPTITDESITALIISAETRSGGKAVNDKRLEKGWPPLEVLEVDVLDPEDANNESQSDQETVETSFQNKLSSTGIRRAQSEKANPRPAQIP</sequence>
<dbReference type="EMBL" id="MU006093">
    <property type="protein sequence ID" value="KAF2840500.1"/>
    <property type="molecule type" value="Genomic_DNA"/>
</dbReference>
<name>A0A9P4SEV6_9PEZI</name>
<dbReference type="AlphaFoldDB" id="A0A9P4SEV6"/>
<evidence type="ECO:0000256" key="1">
    <source>
        <dbReference type="SAM" id="MobiDB-lite"/>
    </source>
</evidence>
<feature type="compositionally biased region" description="Polar residues" evidence="1">
    <location>
        <begin position="374"/>
        <end position="395"/>
    </location>
</feature>
<keyword evidence="3" id="KW-1185">Reference proteome</keyword>
<comment type="caution">
    <text evidence="2">The sequence shown here is derived from an EMBL/GenBank/DDBJ whole genome shotgun (WGS) entry which is preliminary data.</text>
</comment>
<evidence type="ECO:0000313" key="2">
    <source>
        <dbReference type="EMBL" id="KAF2840500.1"/>
    </source>
</evidence>
<dbReference type="GO" id="GO:0016779">
    <property type="term" value="F:nucleotidyltransferase activity"/>
    <property type="evidence" value="ECO:0007669"/>
    <property type="project" value="UniProtKB-KW"/>
</dbReference>
<dbReference type="PANTHER" id="PTHR10695:SF46">
    <property type="entry name" value="BIFUNCTIONAL COENZYME A SYNTHASE-RELATED"/>
    <property type="match status" value="1"/>
</dbReference>
<proteinExistence type="predicted"/>
<keyword evidence="2" id="KW-0548">Nucleotidyltransferase</keyword>
<dbReference type="Proteomes" id="UP000799429">
    <property type="component" value="Unassembled WGS sequence"/>
</dbReference>
<reference evidence="2" key="1">
    <citation type="journal article" date="2020" name="Stud. Mycol.">
        <title>101 Dothideomycetes genomes: a test case for predicting lifestyles and emergence of pathogens.</title>
        <authorList>
            <person name="Haridas S."/>
            <person name="Albert R."/>
            <person name="Binder M."/>
            <person name="Bloem J."/>
            <person name="Labutti K."/>
            <person name="Salamov A."/>
            <person name="Andreopoulos B."/>
            <person name="Baker S."/>
            <person name="Barry K."/>
            <person name="Bills G."/>
            <person name="Bluhm B."/>
            <person name="Cannon C."/>
            <person name="Castanera R."/>
            <person name="Culley D."/>
            <person name="Daum C."/>
            <person name="Ezra D."/>
            <person name="Gonzalez J."/>
            <person name="Henrissat B."/>
            <person name="Kuo A."/>
            <person name="Liang C."/>
            <person name="Lipzen A."/>
            <person name="Lutzoni F."/>
            <person name="Magnuson J."/>
            <person name="Mondo S."/>
            <person name="Nolan M."/>
            <person name="Ohm R."/>
            <person name="Pangilinan J."/>
            <person name="Park H.-J."/>
            <person name="Ramirez L."/>
            <person name="Alfaro M."/>
            <person name="Sun H."/>
            <person name="Tritt A."/>
            <person name="Yoshinaga Y."/>
            <person name="Zwiers L.-H."/>
            <person name="Turgeon B."/>
            <person name="Goodwin S."/>
            <person name="Spatafora J."/>
            <person name="Crous P."/>
            <person name="Grigoriev I."/>
        </authorList>
    </citation>
    <scope>NUCLEOTIDE SEQUENCE</scope>
    <source>
        <strain evidence="2">CBS 101060</strain>
    </source>
</reference>
<dbReference type="GO" id="GO:0004140">
    <property type="term" value="F:dephospho-CoA kinase activity"/>
    <property type="evidence" value="ECO:0007669"/>
    <property type="project" value="TreeGrafter"/>
</dbReference>
<protein>
    <submittedName>
        <fullName evidence="2">Pantetheine-phosphate adenylyltransferase family protein-like protein</fullName>
    </submittedName>
</protein>
<feature type="region of interest" description="Disordered" evidence="1">
    <location>
        <begin position="368"/>
        <end position="412"/>
    </location>
</feature>